<dbReference type="AlphaFoldDB" id="A0A2S4W8F6"/>
<accession>A0A2S4W8F6</accession>
<evidence type="ECO:0000313" key="1">
    <source>
        <dbReference type="EMBL" id="POW18055.1"/>
    </source>
</evidence>
<comment type="caution">
    <text evidence="1">The sequence shown here is derived from an EMBL/GenBank/DDBJ whole genome shotgun (WGS) entry which is preliminary data.</text>
</comment>
<protein>
    <submittedName>
        <fullName evidence="1">Uncharacterized protein</fullName>
    </submittedName>
</protein>
<dbReference type="EMBL" id="PKSL01000001">
    <property type="protein sequence ID" value="POW18055.1"/>
    <property type="molecule type" value="Genomic_DNA"/>
</dbReference>
<name>A0A2S4W8F6_9BASI</name>
<gene>
    <name evidence="1" type="ORF">PSTT_00148</name>
</gene>
<evidence type="ECO:0000313" key="2">
    <source>
        <dbReference type="Proteomes" id="UP000239156"/>
    </source>
</evidence>
<dbReference type="Proteomes" id="UP000239156">
    <property type="component" value="Unassembled WGS sequence"/>
</dbReference>
<reference evidence="1" key="1">
    <citation type="submission" date="2017-12" db="EMBL/GenBank/DDBJ databases">
        <title>Gene loss provides genomic basis for host adaptation in cereal stripe rust fungi.</title>
        <authorList>
            <person name="Xia C."/>
        </authorList>
    </citation>
    <scope>NUCLEOTIDE SEQUENCE [LARGE SCALE GENOMIC DNA]</scope>
    <source>
        <strain evidence="1">93-210</strain>
    </source>
</reference>
<keyword evidence="2" id="KW-1185">Reference proteome</keyword>
<organism evidence="1 2">
    <name type="scientific">Puccinia striiformis</name>
    <dbReference type="NCBI Taxonomy" id="27350"/>
    <lineage>
        <taxon>Eukaryota</taxon>
        <taxon>Fungi</taxon>
        <taxon>Dikarya</taxon>
        <taxon>Basidiomycota</taxon>
        <taxon>Pucciniomycotina</taxon>
        <taxon>Pucciniomycetes</taxon>
        <taxon>Pucciniales</taxon>
        <taxon>Pucciniaceae</taxon>
        <taxon>Puccinia</taxon>
    </lineage>
</organism>
<dbReference type="VEuPathDB" id="FungiDB:PSTT_00148"/>
<sequence>MLLDYKNLNDPQLIDVLAGSSAFVLDVQPSSTIVNSQQQSSYQQEKSLSHFKNTIKSSLPKRTRLSAKSEK</sequence>
<proteinExistence type="predicted"/>